<dbReference type="KEGG" id="dord:105990382"/>
<evidence type="ECO:0000256" key="3">
    <source>
        <dbReference type="ARBA" id="ARBA00022825"/>
    </source>
</evidence>
<keyword evidence="4" id="KW-1015">Disulfide bond</keyword>
<dbReference type="InterPro" id="IPR001254">
    <property type="entry name" value="Trypsin_dom"/>
</dbReference>
<dbReference type="InterPro" id="IPR001314">
    <property type="entry name" value="Peptidase_S1A"/>
</dbReference>
<dbReference type="InterPro" id="IPR018114">
    <property type="entry name" value="TRYPSIN_HIS"/>
</dbReference>
<name>A0A1S3FQT6_DIPOR</name>
<dbReference type="PROSITE" id="PS00135">
    <property type="entry name" value="TRYPSIN_SER"/>
    <property type="match status" value="1"/>
</dbReference>
<evidence type="ECO:0000313" key="9">
    <source>
        <dbReference type="RefSeq" id="XP_012878207.1"/>
    </source>
</evidence>
<dbReference type="OrthoDB" id="5597713at2759"/>
<keyword evidence="1 5" id="KW-0645">Protease</keyword>
<feature type="domain" description="Peptidase S1" evidence="7">
    <location>
        <begin position="27"/>
        <end position="255"/>
    </location>
</feature>
<dbReference type="STRING" id="10020.ENSDORP00000013076"/>
<dbReference type="PANTHER" id="PTHR24271:SF51">
    <property type="entry name" value="GRANZYME M"/>
    <property type="match status" value="1"/>
</dbReference>
<dbReference type="GO" id="GO:0004252">
    <property type="term" value="F:serine-type endopeptidase activity"/>
    <property type="evidence" value="ECO:0007669"/>
    <property type="project" value="InterPro"/>
</dbReference>
<evidence type="ECO:0000259" key="7">
    <source>
        <dbReference type="PROSITE" id="PS50240"/>
    </source>
</evidence>
<dbReference type="Pfam" id="PF00089">
    <property type="entry name" value="Trypsin"/>
    <property type="match status" value="1"/>
</dbReference>
<feature type="chain" id="PRO_5010370114" evidence="6">
    <location>
        <begin position="23"/>
        <end position="259"/>
    </location>
</feature>
<accession>A0A1S3FQT6</accession>
<dbReference type="GO" id="GO:0006508">
    <property type="term" value="P:proteolysis"/>
    <property type="evidence" value="ECO:0007669"/>
    <property type="project" value="UniProtKB-KW"/>
</dbReference>
<keyword evidence="8" id="KW-1185">Reference proteome</keyword>
<dbReference type="AlphaFoldDB" id="A0A1S3FQT6"/>
<keyword evidence="6" id="KW-0732">Signal</keyword>
<dbReference type="PROSITE" id="PS50240">
    <property type="entry name" value="TRYPSIN_DOM"/>
    <property type="match status" value="1"/>
</dbReference>
<dbReference type="FunFam" id="2.40.10.10:FF:000005">
    <property type="entry name" value="Serine protease 37"/>
    <property type="match status" value="1"/>
</dbReference>
<evidence type="ECO:0000256" key="1">
    <source>
        <dbReference type="ARBA" id="ARBA00022670"/>
    </source>
</evidence>
<dbReference type="PANTHER" id="PTHR24271">
    <property type="entry name" value="KALLIKREIN-RELATED"/>
    <property type="match status" value="1"/>
</dbReference>
<keyword evidence="3 5" id="KW-0720">Serine protease</keyword>
<protein>
    <submittedName>
        <fullName evidence="9">Granzyme M isoform X1</fullName>
    </submittedName>
</protein>
<proteinExistence type="predicted"/>
<evidence type="ECO:0000256" key="6">
    <source>
        <dbReference type="SAM" id="SignalP"/>
    </source>
</evidence>
<dbReference type="Proteomes" id="UP000081671">
    <property type="component" value="Unplaced"/>
</dbReference>
<dbReference type="FunCoup" id="A0A1S3FQT6">
    <property type="interactions" value="39"/>
</dbReference>
<dbReference type="SMART" id="SM00020">
    <property type="entry name" value="Tryp_SPc"/>
    <property type="match status" value="1"/>
</dbReference>
<evidence type="ECO:0000256" key="4">
    <source>
        <dbReference type="ARBA" id="ARBA00023157"/>
    </source>
</evidence>
<dbReference type="CDD" id="cd00190">
    <property type="entry name" value="Tryp_SPc"/>
    <property type="match status" value="1"/>
</dbReference>
<organism evidence="8 9">
    <name type="scientific">Dipodomys ordii</name>
    <name type="common">Ord's kangaroo rat</name>
    <dbReference type="NCBI Taxonomy" id="10020"/>
    <lineage>
        <taxon>Eukaryota</taxon>
        <taxon>Metazoa</taxon>
        <taxon>Chordata</taxon>
        <taxon>Craniata</taxon>
        <taxon>Vertebrata</taxon>
        <taxon>Euteleostomi</taxon>
        <taxon>Mammalia</taxon>
        <taxon>Eutheria</taxon>
        <taxon>Euarchontoglires</taxon>
        <taxon>Glires</taxon>
        <taxon>Rodentia</taxon>
        <taxon>Castorimorpha</taxon>
        <taxon>Heteromyidae</taxon>
        <taxon>Dipodomyinae</taxon>
        <taxon>Dipodomys</taxon>
    </lineage>
</organism>
<dbReference type="RefSeq" id="XP_012878207.1">
    <property type="nucleotide sequence ID" value="XM_013022753.1"/>
</dbReference>
<dbReference type="InterPro" id="IPR033116">
    <property type="entry name" value="TRYPSIN_SER"/>
</dbReference>
<dbReference type="InterPro" id="IPR009003">
    <property type="entry name" value="Peptidase_S1_PA"/>
</dbReference>
<dbReference type="CTD" id="3004"/>
<evidence type="ECO:0000256" key="2">
    <source>
        <dbReference type="ARBA" id="ARBA00022801"/>
    </source>
</evidence>
<reference evidence="9" key="1">
    <citation type="submission" date="2025-08" db="UniProtKB">
        <authorList>
            <consortium name="RefSeq"/>
        </authorList>
    </citation>
    <scope>IDENTIFICATION</scope>
    <source>
        <tissue evidence="9">Kidney</tissue>
    </source>
</reference>
<dbReference type="PRINTS" id="PR00722">
    <property type="entry name" value="CHYMOTRYPSIN"/>
</dbReference>
<dbReference type="PROSITE" id="PS00134">
    <property type="entry name" value="TRYPSIN_HIS"/>
    <property type="match status" value="1"/>
</dbReference>
<sequence>MEARWFLLLLLALGALWAASDSLETKIIGGHEVTPHSRPYMASLQKAGSHLCGGVLVDRQWVLTAAHCLRAPIQLLRLVLGLHGLHDRHDPGLTFHIKAAVRHPGFKPNLENDLMLLKLDGKVKPSRTIQPLAVARRRRAIPAGTKCSVAGWGVTHPTGRLALRLHELDVRVLHAKMCNNSRFWNGNITHHMLCLAADAKDQAPCKGDSGGPVICDKGQVDGILSFSSKTCINVFRPPVATAVSPYVPWIRKIIGRWSP</sequence>
<evidence type="ECO:0000256" key="5">
    <source>
        <dbReference type="RuleBase" id="RU363034"/>
    </source>
</evidence>
<keyword evidence="2 5" id="KW-0378">Hydrolase</keyword>
<dbReference type="InterPro" id="IPR043504">
    <property type="entry name" value="Peptidase_S1_PA_chymotrypsin"/>
</dbReference>
<dbReference type="SUPFAM" id="SSF50494">
    <property type="entry name" value="Trypsin-like serine proteases"/>
    <property type="match status" value="1"/>
</dbReference>
<dbReference type="GeneID" id="105990382"/>
<gene>
    <name evidence="9" type="primary">Gzmm</name>
</gene>
<evidence type="ECO:0000313" key="8">
    <source>
        <dbReference type="Proteomes" id="UP000081671"/>
    </source>
</evidence>
<dbReference type="InParanoid" id="A0A1S3FQT6"/>
<dbReference type="Gene3D" id="2.40.10.10">
    <property type="entry name" value="Trypsin-like serine proteases"/>
    <property type="match status" value="2"/>
</dbReference>
<feature type="signal peptide" evidence="6">
    <location>
        <begin position="1"/>
        <end position="22"/>
    </location>
</feature>